<keyword evidence="3" id="KW-0001">2Fe-2S</keyword>
<dbReference type="InterPro" id="IPR036010">
    <property type="entry name" value="2Fe-2S_ferredoxin-like_sf"/>
</dbReference>
<dbReference type="EMBL" id="EF583991">
    <property type="protein sequence ID" value="ABQ75939.1"/>
    <property type="molecule type" value="Genomic_DNA"/>
</dbReference>
<evidence type="ECO:0000259" key="9">
    <source>
        <dbReference type="PROSITE" id="PS51085"/>
    </source>
</evidence>
<dbReference type="CDD" id="cd00207">
    <property type="entry name" value="fer2"/>
    <property type="match status" value="1"/>
</dbReference>
<dbReference type="InterPro" id="IPR001041">
    <property type="entry name" value="2Fe-2S_ferredoxin-type"/>
</dbReference>
<organism evidence="10">
    <name type="scientific">uncultured haloarchaeon</name>
    <dbReference type="NCBI Taxonomy" id="160804"/>
    <lineage>
        <taxon>Archaea</taxon>
        <taxon>Methanobacteriati</taxon>
        <taxon>Methanobacteriota</taxon>
        <taxon>Stenosarchaea group</taxon>
        <taxon>Halobacteria</taxon>
        <taxon>Halobacteriales</taxon>
        <taxon>Halobacteriaceae</taxon>
        <taxon>environmental samples</taxon>
    </lineage>
</organism>
<dbReference type="SUPFAM" id="SSF54292">
    <property type="entry name" value="2Fe-2S ferredoxin-like"/>
    <property type="match status" value="1"/>
</dbReference>
<dbReference type="PROSITE" id="PS51085">
    <property type="entry name" value="2FE2S_FER_2"/>
    <property type="match status" value="1"/>
</dbReference>
<dbReference type="GO" id="GO:0051537">
    <property type="term" value="F:2 iron, 2 sulfur cluster binding"/>
    <property type="evidence" value="ECO:0007669"/>
    <property type="project" value="UniProtKB-KW"/>
</dbReference>
<comment type="cofactor">
    <cofactor evidence="8">
        <name>[2Fe-2S] cluster</name>
        <dbReference type="ChEBI" id="CHEBI:190135"/>
    </cofactor>
</comment>
<evidence type="ECO:0000256" key="1">
    <source>
        <dbReference type="ARBA" id="ARBA00007874"/>
    </source>
</evidence>
<dbReference type="AlphaFoldDB" id="A5YSI2"/>
<evidence type="ECO:0000256" key="5">
    <source>
        <dbReference type="ARBA" id="ARBA00022982"/>
    </source>
</evidence>
<dbReference type="GO" id="GO:0046872">
    <property type="term" value="F:metal ion binding"/>
    <property type="evidence" value="ECO:0007669"/>
    <property type="project" value="UniProtKB-KW"/>
</dbReference>
<feature type="domain" description="2Fe-2S ferredoxin-type" evidence="9">
    <location>
        <begin position="39"/>
        <end position="126"/>
    </location>
</feature>
<evidence type="ECO:0000256" key="2">
    <source>
        <dbReference type="ARBA" id="ARBA00022448"/>
    </source>
</evidence>
<accession>A5YSI2</accession>
<dbReference type="PANTHER" id="PTHR43112:SF3">
    <property type="entry name" value="FERREDOXIN-2, CHLOROPLASTIC"/>
    <property type="match status" value="1"/>
</dbReference>
<evidence type="ECO:0000256" key="8">
    <source>
        <dbReference type="ARBA" id="ARBA00034078"/>
    </source>
</evidence>
<dbReference type="Pfam" id="PF00111">
    <property type="entry name" value="Fer2"/>
    <property type="match status" value="1"/>
</dbReference>
<sequence>MMSYIRLYTFPVLMIPPVLNPGSQRVLLPSVKLSYMTEYTVEFLGTGETIEVSNKQTILKACIEAGIAQEYSCRVGMCLACSAEIVEGDVVQPAARGLTETERDNYALTCMARPQSDLKIRRGVYPPSIEQDATQSDMAADD</sequence>
<dbReference type="Gene3D" id="3.10.20.30">
    <property type="match status" value="1"/>
</dbReference>
<dbReference type="PANTHER" id="PTHR43112">
    <property type="entry name" value="FERREDOXIN"/>
    <property type="match status" value="1"/>
</dbReference>
<dbReference type="InterPro" id="IPR012675">
    <property type="entry name" value="Beta-grasp_dom_sf"/>
</dbReference>
<evidence type="ECO:0000313" key="10">
    <source>
        <dbReference type="EMBL" id="ABQ75939.1"/>
    </source>
</evidence>
<comment type="similarity">
    <text evidence="1">Belongs to the 2Fe2S plant-type ferredoxin family.</text>
</comment>
<evidence type="ECO:0000256" key="3">
    <source>
        <dbReference type="ARBA" id="ARBA00022714"/>
    </source>
</evidence>
<keyword evidence="6" id="KW-0408">Iron</keyword>
<keyword evidence="2" id="KW-0813">Transport</keyword>
<keyword evidence="5" id="KW-0249">Electron transport</keyword>
<keyword evidence="7" id="KW-0411">Iron-sulfur</keyword>
<evidence type="ECO:0000256" key="6">
    <source>
        <dbReference type="ARBA" id="ARBA00023004"/>
    </source>
</evidence>
<keyword evidence="4" id="KW-0479">Metal-binding</keyword>
<reference evidence="10" key="1">
    <citation type="journal article" date="2007" name="ISME J.">
        <title>Genomic plasticity in prokaryotes: the case of the square haloarchaeon.</title>
        <authorList>
            <person name="Cuadros-Orellana S."/>
            <person name="Martin-Cuadrado A.B."/>
            <person name="Legault B."/>
            <person name="D'Auria G."/>
            <person name="Zhaxybayeva O."/>
            <person name="Papke R.T."/>
            <person name="Rodriguez-Valera F."/>
        </authorList>
    </citation>
    <scope>NUCLEOTIDE SEQUENCE</scope>
</reference>
<proteinExistence type="inferred from homology"/>
<evidence type="ECO:0000256" key="4">
    <source>
        <dbReference type="ARBA" id="ARBA00022723"/>
    </source>
</evidence>
<name>A5YSI2_9EURY</name>
<evidence type="ECO:0000256" key="7">
    <source>
        <dbReference type="ARBA" id="ARBA00023014"/>
    </source>
</evidence>
<protein>
    <submittedName>
        <fullName evidence="10">Ferredoxin</fullName>
    </submittedName>
</protein>